<gene>
    <name evidence="11" type="primary">LOC116323944</name>
</gene>
<dbReference type="InterPro" id="IPR000538">
    <property type="entry name" value="Link_dom"/>
</dbReference>
<evidence type="ECO:0000256" key="4">
    <source>
        <dbReference type="ARBA" id="ARBA00022530"/>
    </source>
</evidence>
<evidence type="ECO:0000259" key="10">
    <source>
        <dbReference type="PROSITE" id="PS50963"/>
    </source>
</evidence>
<dbReference type="GO" id="GO:0045202">
    <property type="term" value="C:synapse"/>
    <property type="evidence" value="ECO:0007669"/>
    <property type="project" value="TreeGrafter"/>
</dbReference>
<dbReference type="Proteomes" id="UP000472276">
    <property type="component" value="Unassembled WGS sequence"/>
</dbReference>
<dbReference type="GO" id="GO:0007417">
    <property type="term" value="P:central nervous system development"/>
    <property type="evidence" value="ECO:0007669"/>
    <property type="project" value="TreeGrafter"/>
</dbReference>
<keyword evidence="5" id="KW-0677">Repeat</keyword>
<dbReference type="SUPFAM" id="SSF56436">
    <property type="entry name" value="C-type lectin-like"/>
    <property type="match status" value="2"/>
</dbReference>
<dbReference type="PRINTS" id="PR01265">
    <property type="entry name" value="LINKMODULE"/>
</dbReference>
<dbReference type="PROSITE" id="PS01241">
    <property type="entry name" value="LINK_1"/>
    <property type="match status" value="2"/>
</dbReference>
<dbReference type="Pfam" id="PF07686">
    <property type="entry name" value="V-set"/>
    <property type="match status" value="1"/>
</dbReference>
<dbReference type="SMART" id="SM00406">
    <property type="entry name" value="IGv"/>
    <property type="match status" value="1"/>
</dbReference>
<evidence type="ECO:0000256" key="1">
    <source>
        <dbReference type="ARBA" id="ARBA00004498"/>
    </source>
</evidence>
<dbReference type="InterPro" id="IPR013783">
    <property type="entry name" value="Ig-like_fold"/>
</dbReference>
<accession>A0A668TRA0</accession>
<dbReference type="GO" id="GO:0001501">
    <property type="term" value="P:skeletal system development"/>
    <property type="evidence" value="ECO:0007669"/>
    <property type="project" value="TreeGrafter"/>
</dbReference>
<organism evidence="11 12">
    <name type="scientific">Oreochromis aureus</name>
    <name type="common">Israeli tilapia</name>
    <name type="synonym">Chromis aureus</name>
    <dbReference type="NCBI Taxonomy" id="47969"/>
    <lineage>
        <taxon>Eukaryota</taxon>
        <taxon>Metazoa</taxon>
        <taxon>Chordata</taxon>
        <taxon>Craniata</taxon>
        <taxon>Vertebrata</taxon>
        <taxon>Euteleostomi</taxon>
        <taxon>Actinopterygii</taxon>
        <taxon>Neopterygii</taxon>
        <taxon>Teleostei</taxon>
        <taxon>Neoteleostei</taxon>
        <taxon>Acanthomorphata</taxon>
        <taxon>Ovalentaria</taxon>
        <taxon>Cichlomorphae</taxon>
        <taxon>Cichliformes</taxon>
        <taxon>Cichlidae</taxon>
        <taxon>African cichlids</taxon>
        <taxon>Pseudocrenilabrinae</taxon>
        <taxon>Oreochromini</taxon>
        <taxon>Oreochromis</taxon>
    </lineage>
</organism>
<dbReference type="SMART" id="SM00445">
    <property type="entry name" value="LINK"/>
    <property type="match status" value="2"/>
</dbReference>
<dbReference type="Gene3D" id="3.10.100.10">
    <property type="entry name" value="Mannose-Binding Protein A, subunit A"/>
    <property type="match status" value="2"/>
</dbReference>
<feature type="disulfide bond" evidence="8">
    <location>
        <begin position="285"/>
        <end position="306"/>
    </location>
</feature>
<dbReference type="GO" id="GO:0005540">
    <property type="term" value="F:hyaluronic acid binding"/>
    <property type="evidence" value="ECO:0007669"/>
    <property type="project" value="InterPro"/>
</dbReference>
<sequence>SLGVCCCFSTLCASLTFTDPEDVLSVIIPLEGPQRPLLGGTLLLPCYFEVSPTIAPLSHRIKWSFVTKEKVTTIIVARGGKVRITENYEDRVQLVAYPGTPTDASIRISELRSSDTGVYRCEVQHDIEDSHSIVHVQVQGIVFHYRAIMGRYSLTFEKAKAACTQNSAVMASPEQLQAAYDDGFHQCDAGWLSDHTVRYPIQSPRMNCYGDKVELPGVRTYGVRDLNETYDVYCFAEKMTGRVFYTATAEKFTFSEAALACSHKGAQLATTGQLYLAWQGGMDVCNAGWLADRSVRYPINIRRSQCGGGLIGVRTVYLHTNQTGYPLPESRCDAFCYTGIAQTIKARIFNLLTLCIKQTFNYISSL</sequence>
<feature type="domain" description="Ig-like" evidence="9">
    <location>
        <begin position="20"/>
        <end position="134"/>
    </location>
</feature>
<evidence type="ECO:0000259" key="9">
    <source>
        <dbReference type="PROSITE" id="PS50835"/>
    </source>
</evidence>
<dbReference type="InterPro" id="IPR016187">
    <property type="entry name" value="CTDL_fold"/>
</dbReference>
<feature type="domain" description="Link" evidence="10">
    <location>
        <begin position="241"/>
        <end position="338"/>
    </location>
</feature>
<dbReference type="GO" id="GO:0002052">
    <property type="term" value="P:positive regulation of neuroblast proliferation"/>
    <property type="evidence" value="ECO:0007669"/>
    <property type="project" value="TreeGrafter"/>
</dbReference>
<evidence type="ECO:0000256" key="3">
    <source>
        <dbReference type="ARBA" id="ARBA00022525"/>
    </source>
</evidence>
<dbReference type="PANTHER" id="PTHR22804:SF60">
    <property type="entry name" value="AGGRECAN A"/>
    <property type="match status" value="1"/>
</dbReference>
<dbReference type="PROSITE" id="PS50835">
    <property type="entry name" value="IG_LIKE"/>
    <property type="match status" value="1"/>
</dbReference>
<keyword evidence="4" id="KW-0272">Extracellular matrix</keyword>
<comment type="similarity">
    <text evidence="2">Belongs to the aggrecan/versican proteoglycan family.</text>
</comment>
<dbReference type="PROSITE" id="PS00290">
    <property type="entry name" value="IG_MHC"/>
    <property type="match status" value="1"/>
</dbReference>
<dbReference type="InterPro" id="IPR013106">
    <property type="entry name" value="Ig_V-set"/>
</dbReference>
<reference evidence="11" key="1">
    <citation type="submission" date="2025-08" db="UniProtKB">
        <authorList>
            <consortium name="Ensembl"/>
        </authorList>
    </citation>
    <scope>IDENTIFICATION</scope>
</reference>
<feature type="domain" description="Link" evidence="10">
    <location>
        <begin position="141"/>
        <end position="236"/>
    </location>
</feature>
<keyword evidence="6 8" id="KW-1015">Disulfide bond</keyword>
<protein>
    <submittedName>
        <fullName evidence="11">Uncharacterized protein</fullName>
    </submittedName>
</protein>
<dbReference type="FunFam" id="3.10.100.10:FF:000002">
    <property type="entry name" value="Hyaluronan proteoglycan link protein 1"/>
    <property type="match status" value="1"/>
</dbReference>
<name>A0A668TRA0_OREAU</name>
<dbReference type="GO" id="GO:0010001">
    <property type="term" value="P:glial cell differentiation"/>
    <property type="evidence" value="ECO:0007669"/>
    <property type="project" value="TreeGrafter"/>
</dbReference>
<evidence type="ECO:0000256" key="6">
    <source>
        <dbReference type="ARBA" id="ARBA00023157"/>
    </source>
</evidence>
<dbReference type="SUPFAM" id="SSF48726">
    <property type="entry name" value="Immunoglobulin"/>
    <property type="match status" value="1"/>
</dbReference>
<dbReference type="PANTHER" id="PTHR22804">
    <property type="entry name" value="AGGRECAN/VERSICAN PROTEOGLYCAN"/>
    <property type="match status" value="1"/>
</dbReference>
<evidence type="ECO:0000313" key="11">
    <source>
        <dbReference type="Ensembl" id="ENSOABP00000028352.1"/>
    </source>
</evidence>
<evidence type="ECO:0000313" key="12">
    <source>
        <dbReference type="Proteomes" id="UP000472276"/>
    </source>
</evidence>
<dbReference type="OMA" id="PEFDAYC"/>
<dbReference type="InterPro" id="IPR003599">
    <property type="entry name" value="Ig_sub"/>
</dbReference>
<keyword evidence="12" id="KW-1185">Reference proteome</keyword>
<dbReference type="GO" id="GO:0072534">
    <property type="term" value="C:perineuronal net"/>
    <property type="evidence" value="ECO:0007669"/>
    <property type="project" value="TreeGrafter"/>
</dbReference>
<feature type="disulfide bond" evidence="8">
    <location>
        <begin position="187"/>
        <end position="208"/>
    </location>
</feature>
<evidence type="ECO:0000256" key="8">
    <source>
        <dbReference type="PROSITE-ProRule" id="PRU00323"/>
    </source>
</evidence>
<dbReference type="Pfam" id="PF00193">
    <property type="entry name" value="Xlink"/>
    <property type="match status" value="2"/>
</dbReference>
<dbReference type="AlphaFoldDB" id="A0A668TRA0"/>
<dbReference type="PROSITE" id="PS50963">
    <property type="entry name" value="LINK_2"/>
    <property type="match status" value="2"/>
</dbReference>
<evidence type="ECO:0000256" key="2">
    <source>
        <dbReference type="ARBA" id="ARBA00006838"/>
    </source>
</evidence>
<keyword evidence="3" id="KW-0964">Secreted</keyword>
<evidence type="ECO:0000256" key="5">
    <source>
        <dbReference type="ARBA" id="ARBA00022737"/>
    </source>
</evidence>
<proteinExistence type="inferred from homology"/>
<dbReference type="SMART" id="SM00409">
    <property type="entry name" value="IG"/>
    <property type="match status" value="1"/>
</dbReference>
<reference evidence="11" key="2">
    <citation type="submission" date="2025-09" db="UniProtKB">
        <authorList>
            <consortium name="Ensembl"/>
        </authorList>
    </citation>
    <scope>IDENTIFICATION</scope>
</reference>
<dbReference type="InterPro" id="IPR036179">
    <property type="entry name" value="Ig-like_dom_sf"/>
</dbReference>
<dbReference type="Ensembl" id="ENSOABT00000029142.2">
    <property type="protein sequence ID" value="ENSOABP00000028352.1"/>
    <property type="gene ID" value="ENSOABG00000013226.2"/>
</dbReference>
<dbReference type="GO" id="GO:0007155">
    <property type="term" value="P:cell adhesion"/>
    <property type="evidence" value="ECO:0007669"/>
    <property type="project" value="InterPro"/>
</dbReference>
<evidence type="ECO:0000256" key="7">
    <source>
        <dbReference type="ARBA" id="ARBA00023319"/>
    </source>
</evidence>
<dbReference type="InterPro" id="IPR050691">
    <property type="entry name" value="Hyaluronan_bind_Proteoglycan"/>
</dbReference>
<comment type="subcellular location">
    <subcellularLocation>
        <location evidence="1">Secreted</location>
        <location evidence="1">Extracellular space</location>
        <location evidence="1">Extracellular matrix</location>
    </subcellularLocation>
</comment>
<comment type="caution">
    <text evidence="8">Lacks conserved residue(s) required for the propagation of feature annotation.</text>
</comment>
<keyword evidence="7" id="KW-0393">Immunoglobulin domain</keyword>
<dbReference type="CDD" id="cd03517">
    <property type="entry name" value="Link_domain_CSPGs_modules_1_3"/>
    <property type="match status" value="1"/>
</dbReference>
<dbReference type="GO" id="GO:0005615">
    <property type="term" value="C:extracellular space"/>
    <property type="evidence" value="ECO:0007669"/>
    <property type="project" value="TreeGrafter"/>
</dbReference>
<dbReference type="InterPro" id="IPR003006">
    <property type="entry name" value="Ig/MHC_CS"/>
</dbReference>
<dbReference type="InterPro" id="IPR007110">
    <property type="entry name" value="Ig-like_dom"/>
</dbReference>
<dbReference type="FunFam" id="3.10.100.10:FF:000009">
    <property type="entry name" value="Aggrecan core protein"/>
    <property type="match status" value="1"/>
</dbReference>
<dbReference type="Gene3D" id="2.60.40.10">
    <property type="entry name" value="Immunoglobulins"/>
    <property type="match status" value="1"/>
</dbReference>
<dbReference type="InterPro" id="IPR016186">
    <property type="entry name" value="C-type_lectin-like/link_sf"/>
</dbReference>